<evidence type="ECO:0000313" key="3">
    <source>
        <dbReference type="Proteomes" id="UP001054837"/>
    </source>
</evidence>
<name>A0AAV4PGX0_9ARAC</name>
<keyword evidence="3" id="KW-1185">Reference proteome</keyword>
<dbReference type="Proteomes" id="UP001054837">
    <property type="component" value="Unassembled WGS sequence"/>
</dbReference>
<dbReference type="EMBL" id="BPLQ01002605">
    <property type="protein sequence ID" value="GIX94362.1"/>
    <property type="molecule type" value="Genomic_DNA"/>
</dbReference>
<proteinExistence type="predicted"/>
<protein>
    <submittedName>
        <fullName evidence="2">Uncharacterized protein</fullName>
    </submittedName>
</protein>
<evidence type="ECO:0000256" key="1">
    <source>
        <dbReference type="SAM" id="MobiDB-lite"/>
    </source>
</evidence>
<gene>
    <name evidence="2" type="ORF">CDAR_561891</name>
</gene>
<feature type="region of interest" description="Disordered" evidence="1">
    <location>
        <begin position="1"/>
        <end position="21"/>
    </location>
</feature>
<organism evidence="2 3">
    <name type="scientific">Caerostris darwini</name>
    <dbReference type="NCBI Taxonomy" id="1538125"/>
    <lineage>
        <taxon>Eukaryota</taxon>
        <taxon>Metazoa</taxon>
        <taxon>Ecdysozoa</taxon>
        <taxon>Arthropoda</taxon>
        <taxon>Chelicerata</taxon>
        <taxon>Arachnida</taxon>
        <taxon>Araneae</taxon>
        <taxon>Araneomorphae</taxon>
        <taxon>Entelegynae</taxon>
        <taxon>Araneoidea</taxon>
        <taxon>Araneidae</taxon>
        <taxon>Caerostris</taxon>
    </lineage>
</organism>
<sequence length="133" mass="15248">MNTPTTTPTNSGQSPENSPAINFKNQMVKIFEKHHTMLAKTKSRAPKKLDELTAIFDEKDALIHRLKEEILSIKKELLLDETTINQKLEIATLKGQLEESRSMFSEILKENNSLFKKALEKTPNQQIQQLTQK</sequence>
<accession>A0AAV4PGX0</accession>
<evidence type="ECO:0000313" key="2">
    <source>
        <dbReference type="EMBL" id="GIX94362.1"/>
    </source>
</evidence>
<comment type="caution">
    <text evidence="2">The sequence shown here is derived from an EMBL/GenBank/DDBJ whole genome shotgun (WGS) entry which is preliminary data.</text>
</comment>
<reference evidence="2 3" key="1">
    <citation type="submission" date="2021-06" db="EMBL/GenBank/DDBJ databases">
        <title>Caerostris darwini draft genome.</title>
        <authorList>
            <person name="Kono N."/>
            <person name="Arakawa K."/>
        </authorList>
    </citation>
    <scope>NUCLEOTIDE SEQUENCE [LARGE SCALE GENOMIC DNA]</scope>
</reference>
<dbReference type="AlphaFoldDB" id="A0AAV4PGX0"/>